<reference evidence="1" key="1">
    <citation type="submission" date="2021-06" db="EMBL/GenBank/DDBJ databases">
        <authorList>
            <person name="Kallberg Y."/>
            <person name="Tangrot J."/>
            <person name="Rosling A."/>
        </authorList>
    </citation>
    <scope>NUCLEOTIDE SEQUENCE</scope>
    <source>
        <strain evidence="1">MA453B</strain>
    </source>
</reference>
<dbReference type="PANTHER" id="PTHR46579:SF2">
    <property type="entry name" value="C2H2-TYPE DOMAIN-CONTAINING PROTEIN"/>
    <property type="match status" value="1"/>
</dbReference>
<accession>A0A9N9CA90</accession>
<proteinExistence type="predicted"/>
<evidence type="ECO:0000313" key="1">
    <source>
        <dbReference type="EMBL" id="CAG8596255.1"/>
    </source>
</evidence>
<dbReference type="Proteomes" id="UP000789405">
    <property type="component" value="Unassembled WGS sequence"/>
</dbReference>
<name>A0A9N9CA90_9GLOM</name>
<dbReference type="Pfam" id="PF02992">
    <property type="entry name" value="Transposase_21"/>
    <property type="match status" value="1"/>
</dbReference>
<gene>
    <name evidence="1" type="ORF">DERYTH_LOCUS7408</name>
</gene>
<dbReference type="OrthoDB" id="3269001at2759"/>
<keyword evidence="2" id="KW-1185">Reference proteome</keyword>
<dbReference type="AlphaFoldDB" id="A0A9N9CA90"/>
<evidence type="ECO:0000313" key="2">
    <source>
        <dbReference type="Proteomes" id="UP000789405"/>
    </source>
</evidence>
<organism evidence="1 2">
    <name type="scientific">Dentiscutata erythropus</name>
    <dbReference type="NCBI Taxonomy" id="1348616"/>
    <lineage>
        <taxon>Eukaryota</taxon>
        <taxon>Fungi</taxon>
        <taxon>Fungi incertae sedis</taxon>
        <taxon>Mucoromycota</taxon>
        <taxon>Glomeromycotina</taxon>
        <taxon>Glomeromycetes</taxon>
        <taxon>Diversisporales</taxon>
        <taxon>Gigasporaceae</taxon>
        <taxon>Dentiscutata</taxon>
    </lineage>
</organism>
<sequence length="573" mass="66097">MDTSLSNSFLLSENTEVSRSNVPVDNTNLIQFGLTSDIIIESDSDGEHKILPDINSSLDDYEDKTNKYITSDDKRIAIQFLGLDKKFIEFYVYPKCYKLFWIQEYINKSCQSKYICEAELKRPVHTSKEKIIYKSIKIYLYHSIISHLKKILLLPKIEEALKSCYKCLLPPDDLLSDVYDGYVWCIFKDNDESAFFEENLAEGRLRFSLNVDWFNLYKHSPISVGAIYLTILNFPRHIRYQTKNIFLVGLIPGPYESLVTKISNYIEPIVYELDRPWKGIIIKTSKYPNGRIYCGGALILIACNTPAARKISGFAGHSSKNGCYRCIKKFLTFLNNHSKRGKAQRVISISEIEKAHEFIYQFCIAIEKIFGSEFITPNIHMHIHLKECFLDYELNIATEVMVAIYEEITINIITSILLKKFPDSINYLFRLLFNSILLDRTLAKYSIPVQDVLNLYNMSTKICEQTITGAKLFPGKFLKPIHFSQLDDITNQYLAQFYNRIYIKDQQGLTFTASCNYTSSPNLIFVTSAIERAGVIYIGNKKFGSISSRLDSNSYIIAAFNPTYKINFEKYIN</sequence>
<dbReference type="InterPro" id="IPR004242">
    <property type="entry name" value="Transposase_21"/>
</dbReference>
<dbReference type="PANTHER" id="PTHR46579">
    <property type="entry name" value="F5/8 TYPE C DOMAIN-CONTAINING PROTEIN-RELATED"/>
    <property type="match status" value="1"/>
</dbReference>
<protein>
    <submittedName>
        <fullName evidence="1">14856_t:CDS:1</fullName>
    </submittedName>
</protein>
<dbReference type="EMBL" id="CAJVPY010003607">
    <property type="protein sequence ID" value="CAG8596255.1"/>
    <property type="molecule type" value="Genomic_DNA"/>
</dbReference>
<comment type="caution">
    <text evidence="1">The sequence shown here is derived from an EMBL/GenBank/DDBJ whole genome shotgun (WGS) entry which is preliminary data.</text>
</comment>